<proteinExistence type="inferred from homology"/>
<dbReference type="SUPFAM" id="SSF53822">
    <property type="entry name" value="Periplasmic binding protein-like I"/>
    <property type="match status" value="1"/>
</dbReference>
<dbReference type="Gene3D" id="3.40.50.2300">
    <property type="match status" value="2"/>
</dbReference>
<evidence type="ECO:0000256" key="2">
    <source>
        <dbReference type="ARBA" id="ARBA00022729"/>
    </source>
</evidence>
<dbReference type="Pfam" id="PF13458">
    <property type="entry name" value="Peripla_BP_6"/>
    <property type="match status" value="1"/>
</dbReference>
<evidence type="ECO:0000256" key="1">
    <source>
        <dbReference type="ARBA" id="ARBA00010062"/>
    </source>
</evidence>
<organism evidence="5">
    <name type="scientific">Uncultured Desulfatiglans sp</name>
    <dbReference type="NCBI Taxonomy" id="1748965"/>
    <lineage>
        <taxon>Bacteria</taxon>
        <taxon>Pseudomonadati</taxon>
        <taxon>Thermodesulfobacteriota</taxon>
        <taxon>Desulfobacteria</taxon>
        <taxon>Desulfatiglandales</taxon>
        <taxon>Desulfatiglandaceae</taxon>
        <taxon>Desulfatiglans</taxon>
        <taxon>environmental samples</taxon>
    </lineage>
</organism>
<dbReference type="AlphaFoldDB" id="A0A653AHY6"/>
<keyword evidence="5" id="KW-0675">Receptor</keyword>
<dbReference type="PROSITE" id="PS51257">
    <property type="entry name" value="PROKAR_LIPOPROTEIN"/>
    <property type="match status" value="1"/>
</dbReference>
<gene>
    <name evidence="5" type="ORF">TRIP_B50475</name>
</gene>
<dbReference type="PANTHER" id="PTHR47235">
    <property type="entry name" value="BLR6548 PROTEIN"/>
    <property type="match status" value="1"/>
</dbReference>
<evidence type="ECO:0000256" key="3">
    <source>
        <dbReference type="SAM" id="SignalP"/>
    </source>
</evidence>
<dbReference type="PANTHER" id="PTHR47235:SF1">
    <property type="entry name" value="BLR6548 PROTEIN"/>
    <property type="match status" value="1"/>
</dbReference>
<accession>A0A653AHY6</accession>
<evidence type="ECO:0000259" key="4">
    <source>
        <dbReference type="Pfam" id="PF13458"/>
    </source>
</evidence>
<evidence type="ECO:0000313" key="5">
    <source>
        <dbReference type="EMBL" id="VBB47680.1"/>
    </source>
</evidence>
<protein>
    <submittedName>
        <fullName evidence="5">Extracellular ligand-binding receptor</fullName>
    </submittedName>
</protein>
<dbReference type="EMBL" id="UPXX01000032">
    <property type="protein sequence ID" value="VBB47680.1"/>
    <property type="molecule type" value="Genomic_DNA"/>
</dbReference>
<feature type="domain" description="Leucine-binding protein" evidence="4">
    <location>
        <begin position="48"/>
        <end position="391"/>
    </location>
</feature>
<dbReference type="CDD" id="cd19978">
    <property type="entry name" value="PBP1_ABC_ligand_binding-like"/>
    <property type="match status" value="1"/>
</dbReference>
<keyword evidence="2 3" id="KW-0732">Signal</keyword>
<comment type="similarity">
    <text evidence="1">Belongs to the leucine-binding protein family.</text>
</comment>
<sequence length="419" mass="46374">MARSITFCLRWAFFMGIFMFAAGCDAPLGVADRQPASYQVDETRILLGSSLALGGHAGYLGTQTLHGALAYLHLVNERGGVHGRRIELIAYDDGYDPPRCVANTQKLIIEDRVFALFCYVGTPTTVKIVPLIEKARIPLVGMFTGAYALRDPVNRYLINVRASYYQETAAAVKHLVADLGIRRVAVFYQYDAYGFDGLKGTELALRAYGLTPVARGSYIRGTLDVEEGLARIRESAAEAVVMIGTYEPCARFIREARAVGFNPLFYNVSFVGADELARRLGPDGNGVVVSQVVPPPESVEMQALLPGVAEYVRCLARFFPEDKPNFVSLEGYINARVLVEGLERAGRNVDRESFIDAIETIRYWDIGIANTISFSPTDHQALEEVYFTRIEDESFYLISDWQVAGSANPPPVKRHSTEE</sequence>
<feature type="chain" id="PRO_5024818729" evidence="3">
    <location>
        <begin position="22"/>
        <end position="419"/>
    </location>
</feature>
<dbReference type="InterPro" id="IPR028082">
    <property type="entry name" value="Peripla_BP_I"/>
</dbReference>
<reference evidence="5" key="1">
    <citation type="submission" date="2018-07" db="EMBL/GenBank/DDBJ databases">
        <authorList>
            <consortium name="Genoscope - CEA"/>
            <person name="William W."/>
        </authorList>
    </citation>
    <scope>NUCLEOTIDE SEQUENCE</scope>
    <source>
        <strain evidence="5">IK1</strain>
    </source>
</reference>
<dbReference type="InterPro" id="IPR028081">
    <property type="entry name" value="Leu-bd"/>
</dbReference>
<name>A0A653AHY6_UNCDX</name>
<feature type="signal peptide" evidence="3">
    <location>
        <begin position="1"/>
        <end position="21"/>
    </location>
</feature>